<dbReference type="InterPro" id="IPR036291">
    <property type="entry name" value="NAD(P)-bd_dom_sf"/>
</dbReference>
<reference evidence="1" key="1">
    <citation type="submission" date="2023-10" db="EMBL/GenBank/DDBJ databases">
        <title>Genome assembly of Pristionchus species.</title>
        <authorList>
            <person name="Yoshida K."/>
            <person name="Sommer R.J."/>
        </authorList>
    </citation>
    <scope>NUCLEOTIDE SEQUENCE</scope>
    <source>
        <strain evidence="1">RS0144</strain>
    </source>
</reference>
<name>A0AAV5TKH6_9BILA</name>
<dbReference type="Proteomes" id="UP001432027">
    <property type="component" value="Unassembled WGS sequence"/>
</dbReference>
<accession>A0AAV5TKH6</accession>
<comment type="caution">
    <text evidence="1">The sequence shown here is derived from an EMBL/GenBank/DDBJ whole genome shotgun (WGS) entry which is preliminary data.</text>
</comment>
<evidence type="ECO:0000313" key="2">
    <source>
        <dbReference type="Proteomes" id="UP001432027"/>
    </source>
</evidence>
<dbReference type="EMBL" id="BTSX01000004">
    <property type="protein sequence ID" value="GMS94844.1"/>
    <property type="molecule type" value="Genomic_DNA"/>
</dbReference>
<protein>
    <submittedName>
        <fullName evidence="1">Uncharacterized protein</fullName>
    </submittedName>
</protein>
<dbReference type="Gene3D" id="3.40.50.720">
    <property type="entry name" value="NAD(P)-binding Rossmann-like Domain"/>
    <property type="match status" value="1"/>
</dbReference>
<organism evidence="1 2">
    <name type="scientific">Pristionchus entomophagus</name>
    <dbReference type="NCBI Taxonomy" id="358040"/>
    <lineage>
        <taxon>Eukaryota</taxon>
        <taxon>Metazoa</taxon>
        <taxon>Ecdysozoa</taxon>
        <taxon>Nematoda</taxon>
        <taxon>Chromadorea</taxon>
        <taxon>Rhabditida</taxon>
        <taxon>Rhabditina</taxon>
        <taxon>Diplogasteromorpha</taxon>
        <taxon>Diplogasteroidea</taxon>
        <taxon>Neodiplogasteridae</taxon>
        <taxon>Pristionchus</taxon>
    </lineage>
</organism>
<feature type="non-terminal residue" evidence="1">
    <location>
        <position position="1"/>
    </location>
</feature>
<sequence>TLIIGPLLSDADSGSAMIVGRMMSFTTFLAAPPAYIGIVDVRDVAYAHVKALTTPSTNGERILLTNAPTVRFRQLTQWLQIEFGPHGYPVSNVEAKLWMIKLYAKLGLDKQAESTIARCDGPLCFDNSKSIKLLGINYRDPRESLYTQVYSMLDLGMIRKTRKMKAKERRQVNIISGAPVNV</sequence>
<proteinExistence type="predicted"/>
<keyword evidence="2" id="KW-1185">Reference proteome</keyword>
<dbReference type="AlphaFoldDB" id="A0AAV5TKH6"/>
<dbReference type="SUPFAM" id="SSF51735">
    <property type="entry name" value="NAD(P)-binding Rossmann-fold domains"/>
    <property type="match status" value="1"/>
</dbReference>
<evidence type="ECO:0000313" key="1">
    <source>
        <dbReference type="EMBL" id="GMS94844.1"/>
    </source>
</evidence>
<gene>
    <name evidence="1" type="ORF">PENTCL1PPCAC_17019</name>
</gene>